<name>A0A837IM60_9BACT</name>
<gene>
    <name evidence="1" type="ORF">UY25_C0001G0086</name>
</gene>
<comment type="caution">
    <text evidence="1">The sequence shown here is derived from an EMBL/GenBank/DDBJ whole genome shotgun (WGS) entry which is preliminary data.</text>
</comment>
<evidence type="ECO:0000313" key="2">
    <source>
        <dbReference type="Proteomes" id="UP000034462"/>
    </source>
</evidence>
<evidence type="ECO:0000313" key="1">
    <source>
        <dbReference type="EMBL" id="KKU93593.1"/>
    </source>
</evidence>
<dbReference type="EMBL" id="LCPH01000001">
    <property type="protein sequence ID" value="KKU93593.1"/>
    <property type="molecule type" value="Genomic_DNA"/>
</dbReference>
<protein>
    <submittedName>
        <fullName evidence="1">Uncharacterized protein</fullName>
    </submittedName>
</protein>
<accession>A0A837IM60</accession>
<reference evidence="1 2" key="1">
    <citation type="journal article" date="2015" name="Nature">
        <title>rRNA introns, odd ribosomes, and small enigmatic genomes across a large radiation of phyla.</title>
        <authorList>
            <person name="Brown C.T."/>
            <person name="Hug L.A."/>
            <person name="Thomas B.C."/>
            <person name="Sharon I."/>
            <person name="Castelle C.J."/>
            <person name="Singh A."/>
            <person name="Wilkins M.J."/>
            <person name="Williams K.H."/>
            <person name="Banfield J.F."/>
        </authorList>
    </citation>
    <scope>NUCLEOTIDE SEQUENCE [LARGE SCALE GENOMIC DNA]</scope>
</reference>
<sequence length="67" mass="8014">MDRAVEKGGGRMFPWIPLRYPCFIPNYAEACIARTAKNIPFFHKSTNTTTTNKFRYLYYYLLWRPLC</sequence>
<proteinExistence type="predicted"/>
<dbReference type="Proteomes" id="UP000034462">
    <property type="component" value="Unassembled WGS sequence"/>
</dbReference>
<organism evidence="1 2">
    <name type="scientific">Candidatus Yanofskybacteria bacterium GW2011_GWC1_48_11</name>
    <dbReference type="NCBI Taxonomy" id="1619027"/>
    <lineage>
        <taxon>Bacteria</taxon>
        <taxon>Candidatus Yanofskyibacteriota</taxon>
    </lineage>
</organism>
<dbReference type="AlphaFoldDB" id="A0A837IM60"/>